<keyword evidence="7 8" id="KW-0472">Membrane</keyword>
<evidence type="ECO:0000256" key="2">
    <source>
        <dbReference type="ARBA" id="ARBA00022617"/>
    </source>
</evidence>
<comment type="caution">
    <text evidence="9">The sequence shown here is derived from an EMBL/GenBank/DDBJ whole genome shotgun (WGS) entry which is preliminary data.</text>
</comment>
<feature type="transmembrane region" description="Helical" evidence="8">
    <location>
        <begin position="46"/>
        <end position="67"/>
    </location>
</feature>
<evidence type="ECO:0000313" key="10">
    <source>
        <dbReference type="Proteomes" id="UP000019141"/>
    </source>
</evidence>
<evidence type="ECO:0000256" key="5">
    <source>
        <dbReference type="ARBA" id="ARBA00022989"/>
    </source>
</evidence>
<keyword evidence="5 8" id="KW-1133">Transmembrane helix</keyword>
<keyword evidence="2" id="KW-0349">Heme</keyword>
<evidence type="ECO:0000313" key="9">
    <source>
        <dbReference type="EMBL" id="ETX00716.1"/>
    </source>
</evidence>
<keyword evidence="6" id="KW-0408">Iron</keyword>
<sequence>MQITSRLPASGKPTYLGMWTWLTQRVSAILLLILLPWHWVNPYSRPVRFAVLLVVIVHAMAGIRVMLTDFGLAERWQRSLVWILAACGLIIFLYFWFWHA</sequence>
<keyword evidence="4" id="KW-0479">Metal-binding</keyword>
<dbReference type="Proteomes" id="UP000019141">
    <property type="component" value="Unassembled WGS sequence"/>
</dbReference>
<dbReference type="AlphaFoldDB" id="W4LSI4"/>
<name>W4LSI4_ENTF1</name>
<evidence type="ECO:0000256" key="4">
    <source>
        <dbReference type="ARBA" id="ARBA00022723"/>
    </source>
</evidence>
<dbReference type="Pfam" id="PF01127">
    <property type="entry name" value="Sdh_cyt"/>
    <property type="match status" value="1"/>
</dbReference>
<evidence type="ECO:0000256" key="8">
    <source>
        <dbReference type="SAM" id="Phobius"/>
    </source>
</evidence>
<dbReference type="HOGENOM" id="CLU_2300655_0_0_7"/>
<reference evidence="9 10" key="1">
    <citation type="journal article" date="2014" name="Nature">
        <title>An environmental bacterial taxon with a large and distinct metabolic repertoire.</title>
        <authorList>
            <person name="Wilson M.C."/>
            <person name="Mori T."/>
            <person name="Ruckert C."/>
            <person name="Uria A.R."/>
            <person name="Helf M.J."/>
            <person name="Takada K."/>
            <person name="Gernert C."/>
            <person name="Steffens U.A."/>
            <person name="Heycke N."/>
            <person name="Schmitt S."/>
            <person name="Rinke C."/>
            <person name="Helfrich E.J."/>
            <person name="Brachmann A.O."/>
            <person name="Gurgui C."/>
            <person name="Wakimoto T."/>
            <person name="Kracht M."/>
            <person name="Crusemann M."/>
            <person name="Hentschel U."/>
            <person name="Abe I."/>
            <person name="Matsunaga S."/>
            <person name="Kalinowski J."/>
            <person name="Takeyama H."/>
            <person name="Piel J."/>
        </authorList>
    </citation>
    <scope>NUCLEOTIDE SEQUENCE [LARGE SCALE GENOMIC DNA]</scope>
    <source>
        <strain evidence="10">TSY1</strain>
    </source>
</reference>
<accession>W4LSI4</accession>
<keyword evidence="10" id="KW-1185">Reference proteome</keyword>
<feature type="transmembrane region" description="Helical" evidence="8">
    <location>
        <begin position="21"/>
        <end position="40"/>
    </location>
</feature>
<dbReference type="GO" id="GO:0046872">
    <property type="term" value="F:metal ion binding"/>
    <property type="evidence" value="ECO:0007669"/>
    <property type="project" value="UniProtKB-KW"/>
</dbReference>
<evidence type="ECO:0000256" key="3">
    <source>
        <dbReference type="ARBA" id="ARBA00022692"/>
    </source>
</evidence>
<dbReference type="InterPro" id="IPR000701">
    <property type="entry name" value="SuccDH_FuR_B_TM-su"/>
</dbReference>
<dbReference type="SUPFAM" id="SSF81343">
    <property type="entry name" value="Fumarate reductase respiratory complex transmembrane subunits"/>
    <property type="match status" value="1"/>
</dbReference>
<dbReference type="EMBL" id="AZHW01000313">
    <property type="protein sequence ID" value="ETX00716.1"/>
    <property type="molecule type" value="Genomic_DNA"/>
</dbReference>
<dbReference type="GO" id="GO:0016020">
    <property type="term" value="C:membrane"/>
    <property type="evidence" value="ECO:0007669"/>
    <property type="project" value="UniProtKB-SubCell"/>
</dbReference>
<organism evidence="9 10">
    <name type="scientific">Entotheonella factor</name>
    <dbReference type="NCBI Taxonomy" id="1429438"/>
    <lineage>
        <taxon>Bacteria</taxon>
        <taxon>Pseudomonadati</taxon>
        <taxon>Nitrospinota/Tectimicrobiota group</taxon>
        <taxon>Candidatus Tectimicrobiota</taxon>
        <taxon>Candidatus Entotheonellia</taxon>
        <taxon>Candidatus Entotheonellales</taxon>
        <taxon>Candidatus Entotheonellaceae</taxon>
        <taxon>Candidatus Entotheonella</taxon>
    </lineage>
</organism>
<comment type="subcellular location">
    <subcellularLocation>
        <location evidence="1">Membrane</location>
    </subcellularLocation>
</comment>
<dbReference type="InterPro" id="IPR034804">
    <property type="entry name" value="SQR/QFR_C/D"/>
</dbReference>
<keyword evidence="3 8" id="KW-0812">Transmembrane</keyword>
<feature type="transmembrane region" description="Helical" evidence="8">
    <location>
        <begin position="79"/>
        <end position="98"/>
    </location>
</feature>
<proteinExistence type="predicted"/>
<evidence type="ECO:0000256" key="6">
    <source>
        <dbReference type="ARBA" id="ARBA00023004"/>
    </source>
</evidence>
<evidence type="ECO:0008006" key="11">
    <source>
        <dbReference type="Google" id="ProtNLM"/>
    </source>
</evidence>
<evidence type="ECO:0000256" key="7">
    <source>
        <dbReference type="ARBA" id="ARBA00023136"/>
    </source>
</evidence>
<evidence type="ECO:0000256" key="1">
    <source>
        <dbReference type="ARBA" id="ARBA00004370"/>
    </source>
</evidence>
<protein>
    <recommendedName>
        <fullName evidence="11">Succinate dehydrogenase</fullName>
    </recommendedName>
</protein>
<gene>
    <name evidence="9" type="ORF">ETSY1_10240</name>
</gene>